<dbReference type="EMBL" id="CAAE01008707">
    <property type="protein sequence ID" value="CAF91467.1"/>
    <property type="molecule type" value="Genomic_DNA"/>
</dbReference>
<proteinExistence type="predicted"/>
<name>Q4T6L5_TETNG</name>
<reference evidence="1" key="1">
    <citation type="journal article" date="2004" name="Nature">
        <title>Genome duplication in the teleost fish Tetraodon nigroviridis reveals the early vertebrate proto-karyotype.</title>
        <authorList>
            <person name="Jaillon O."/>
            <person name="Aury J.-M."/>
            <person name="Brunet F."/>
            <person name="Petit J.-L."/>
            <person name="Stange-Thomann N."/>
            <person name="Mauceli E."/>
            <person name="Bouneau L."/>
            <person name="Fischer C."/>
            <person name="Ozouf-Costaz C."/>
            <person name="Bernot A."/>
            <person name="Nicaud S."/>
            <person name="Jaffe D."/>
            <person name="Fisher S."/>
            <person name="Lutfalla G."/>
            <person name="Dossat C."/>
            <person name="Segurens B."/>
            <person name="Dasilva C."/>
            <person name="Salanoubat M."/>
            <person name="Levy M."/>
            <person name="Boudet N."/>
            <person name="Castellano S."/>
            <person name="Anthouard V."/>
            <person name="Jubin C."/>
            <person name="Castelli V."/>
            <person name="Katinka M."/>
            <person name="Vacherie B."/>
            <person name="Biemont C."/>
            <person name="Skalli Z."/>
            <person name="Cattolico L."/>
            <person name="Poulain J."/>
            <person name="De Berardinis V."/>
            <person name="Cruaud C."/>
            <person name="Duprat S."/>
            <person name="Brottier P."/>
            <person name="Coutanceau J.-P."/>
            <person name="Gouzy J."/>
            <person name="Parra G."/>
            <person name="Lardier G."/>
            <person name="Chapple C."/>
            <person name="McKernan K.J."/>
            <person name="McEwan P."/>
            <person name="Bosak S."/>
            <person name="Kellis M."/>
            <person name="Volff J.-N."/>
            <person name="Guigo R."/>
            <person name="Zody M.C."/>
            <person name="Mesirov J."/>
            <person name="Lindblad-Toh K."/>
            <person name="Birren B."/>
            <person name="Nusbaum C."/>
            <person name="Kahn D."/>
            <person name="Robinson-Rechavi M."/>
            <person name="Laudet V."/>
            <person name="Schachter V."/>
            <person name="Quetier F."/>
            <person name="Saurin W."/>
            <person name="Scarpelli C."/>
            <person name="Wincker P."/>
            <person name="Lander E.S."/>
            <person name="Weissenbach J."/>
            <person name="Roest Crollius H."/>
        </authorList>
    </citation>
    <scope>NUCLEOTIDE SEQUENCE [LARGE SCALE GENOMIC DNA]</scope>
</reference>
<protein>
    <submittedName>
        <fullName evidence="1">Chromosome 18 SCAF8707, whole genome shotgun sequence</fullName>
    </submittedName>
</protein>
<organism evidence="1">
    <name type="scientific">Tetraodon nigroviridis</name>
    <name type="common">Spotted green pufferfish</name>
    <name type="synonym">Chelonodon nigroviridis</name>
    <dbReference type="NCBI Taxonomy" id="99883"/>
    <lineage>
        <taxon>Eukaryota</taxon>
        <taxon>Metazoa</taxon>
        <taxon>Chordata</taxon>
        <taxon>Craniata</taxon>
        <taxon>Vertebrata</taxon>
        <taxon>Euteleostomi</taxon>
        <taxon>Actinopterygii</taxon>
        <taxon>Neopterygii</taxon>
        <taxon>Teleostei</taxon>
        <taxon>Neoteleostei</taxon>
        <taxon>Acanthomorphata</taxon>
        <taxon>Eupercaria</taxon>
        <taxon>Tetraodontiformes</taxon>
        <taxon>Tetradontoidea</taxon>
        <taxon>Tetraodontidae</taxon>
        <taxon>Tetraodon</taxon>
    </lineage>
</organism>
<feature type="non-terminal residue" evidence="1">
    <location>
        <position position="39"/>
    </location>
</feature>
<gene>
    <name evidence="1" type="ORF">GSTENG00006244001</name>
</gene>
<dbReference type="OrthoDB" id="159395at2759"/>
<dbReference type="AlphaFoldDB" id="Q4T6L5"/>
<dbReference type="KEGG" id="tng:GSTEN00006244G001"/>
<reference evidence="1" key="2">
    <citation type="submission" date="2004-02" db="EMBL/GenBank/DDBJ databases">
        <authorList>
            <consortium name="Genoscope"/>
            <consortium name="Whitehead Institute Centre for Genome Research"/>
        </authorList>
    </citation>
    <scope>NUCLEOTIDE SEQUENCE</scope>
</reference>
<sequence length="39" mass="4232">CNDLVASGSDRKPNALVQVSVIDPRKQHVICHGCTEIVE</sequence>
<feature type="non-terminal residue" evidence="1">
    <location>
        <position position="1"/>
    </location>
</feature>
<accession>Q4T6L5</accession>
<evidence type="ECO:0000313" key="1">
    <source>
        <dbReference type="EMBL" id="CAF91467.1"/>
    </source>
</evidence>